<dbReference type="RefSeq" id="WP_404629944.1">
    <property type="nucleotide sequence ID" value="NZ_JADIKM010000001.1"/>
</dbReference>
<evidence type="ECO:0008006" key="3">
    <source>
        <dbReference type="Google" id="ProtNLM"/>
    </source>
</evidence>
<protein>
    <recommendedName>
        <fullName evidence="3">D-alanine--D-alanine ligase</fullName>
    </recommendedName>
</protein>
<dbReference type="EMBL" id="JADIKM010000001">
    <property type="protein sequence ID" value="MFK2902824.1"/>
    <property type="molecule type" value="Genomic_DNA"/>
</dbReference>
<evidence type="ECO:0000313" key="2">
    <source>
        <dbReference type="Proteomes" id="UP001620460"/>
    </source>
</evidence>
<sequence>MAEPMLATQGPPLLPPAAAPRPGTIERIPKWLNLVPMVLQWAWLGLRYRSLTLPSAANPAITAGGLVGDTKSEYFAAMGPHARARVAPFVLLTARGALAVPAALAAMAAAGLTFPVVAKPDLGWCGFGVRRLDDASALADYLARYPAGETLMLQRYLDEPGEAGLFYIRHPGQAGGQLLSILLRHYPQVIGDGIHTLDELVAEDDRLRRAFDRPREHQCDFDPARVPAAGEVVRLSLIGSTRVGGRYEDGSALATPELLAAIEAVAHDMPEFHVGRFDVRFATLQDLRAGRFTIMEVNGAGSEAVHAWDPKYSVRQVYAMVFAKQRTLFELGAANRRRGFRPIGALALARHHLRQQRLIKLYPPSN</sequence>
<dbReference type="SUPFAM" id="SSF56059">
    <property type="entry name" value="Glutathione synthetase ATP-binding domain-like"/>
    <property type="match status" value="1"/>
</dbReference>
<accession>A0ABW8JNX5</accession>
<reference evidence="1 2" key="1">
    <citation type="submission" date="2020-10" db="EMBL/GenBank/DDBJ databases">
        <title>Phylogeny of dyella-like bacteria.</title>
        <authorList>
            <person name="Fu J."/>
        </authorList>
    </citation>
    <scope>NUCLEOTIDE SEQUENCE [LARGE SCALE GENOMIC DNA]</scope>
    <source>
        <strain evidence="1 2">Gsoil3046</strain>
    </source>
</reference>
<evidence type="ECO:0000313" key="1">
    <source>
        <dbReference type="EMBL" id="MFK2902824.1"/>
    </source>
</evidence>
<gene>
    <name evidence="1" type="ORF">ISP17_02520</name>
</gene>
<keyword evidence="2" id="KW-1185">Reference proteome</keyword>
<proteinExistence type="predicted"/>
<name>A0ABW8JNX5_9GAMM</name>
<comment type="caution">
    <text evidence="1">The sequence shown here is derived from an EMBL/GenBank/DDBJ whole genome shotgun (WGS) entry which is preliminary data.</text>
</comment>
<organism evidence="1 2">
    <name type="scientific">Dyella ginsengisoli</name>
    <dbReference type="NCBI Taxonomy" id="363848"/>
    <lineage>
        <taxon>Bacteria</taxon>
        <taxon>Pseudomonadati</taxon>
        <taxon>Pseudomonadota</taxon>
        <taxon>Gammaproteobacteria</taxon>
        <taxon>Lysobacterales</taxon>
        <taxon>Rhodanobacteraceae</taxon>
        <taxon>Dyella</taxon>
    </lineage>
</organism>
<dbReference type="Proteomes" id="UP001620460">
    <property type="component" value="Unassembled WGS sequence"/>
</dbReference>